<dbReference type="Proteomes" id="UP000830236">
    <property type="component" value="Chromosome"/>
</dbReference>
<comment type="subcellular location">
    <subcellularLocation>
        <location evidence="1">Membrane</location>
        <topology evidence="1">Multi-pass membrane protein</topology>
    </subcellularLocation>
</comment>
<sequence>MGPANFWARLVDGVAISRASSTIFATVGTALVSLLVIPVLEIVYSLLFGADLHSTQLLRTAYVATCVSFTSAICSGMVSRVATDRHLGVFQEVHSWRRFDAAYWLAAALVPVIFATTTAVIALLGVRLVAWGQAGHPDLASLLGLFGLSLVCGVLLGVGAGGIGVDLSDPYAGANTVTALLPIFTGVIVPVKYYPVWLSWFSYVTPLARSFNRPGLVLNPAAALMDLVVAAAWALVGVGLVWHAMKRLRQGLRREAL</sequence>
<feature type="domain" description="ABC-2 type transporter transmembrane" evidence="6">
    <location>
        <begin position="29"/>
        <end position="211"/>
    </location>
</feature>
<feature type="transmembrane region" description="Helical" evidence="5">
    <location>
        <begin position="21"/>
        <end position="40"/>
    </location>
</feature>
<reference evidence="7" key="1">
    <citation type="submission" date="2022-05" db="EMBL/GenBank/DDBJ databases">
        <title>Using nanopore sequencing to obtain complete genomes from saliva samples.</title>
        <authorList>
            <person name="Baker J.L."/>
        </authorList>
    </citation>
    <scope>NUCLEOTIDE SEQUENCE</scope>
    <source>
        <strain evidence="7">JCVI-JB-Ag32</strain>
    </source>
</reference>
<proteinExistence type="predicted"/>
<keyword evidence="2 5" id="KW-0812">Transmembrane</keyword>
<keyword evidence="3 5" id="KW-1133">Transmembrane helix</keyword>
<evidence type="ECO:0000256" key="1">
    <source>
        <dbReference type="ARBA" id="ARBA00004141"/>
    </source>
</evidence>
<feature type="transmembrane region" description="Helical" evidence="5">
    <location>
        <begin position="221"/>
        <end position="244"/>
    </location>
</feature>
<evidence type="ECO:0000256" key="3">
    <source>
        <dbReference type="ARBA" id="ARBA00022989"/>
    </source>
</evidence>
<gene>
    <name evidence="7" type="ORF">M3I41_03500</name>
</gene>
<dbReference type="InterPro" id="IPR013525">
    <property type="entry name" value="ABC2_TM"/>
</dbReference>
<dbReference type="KEGG" id="agh:M3I41_03500"/>
<feature type="transmembrane region" description="Helical" evidence="5">
    <location>
        <begin position="103"/>
        <end position="130"/>
    </location>
</feature>
<feature type="transmembrane region" description="Helical" evidence="5">
    <location>
        <begin position="142"/>
        <end position="165"/>
    </location>
</feature>
<dbReference type="Pfam" id="PF01061">
    <property type="entry name" value="ABC2_membrane"/>
    <property type="match status" value="1"/>
</dbReference>
<dbReference type="AlphaFoldDB" id="A0A9E7AGU2"/>
<feature type="transmembrane region" description="Helical" evidence="5">
    <location>
        <begin position="177"/>
        <end position="201"/>
    </location>
</feature>
<dbReference type="GO" id="GO:0140359">
    <property type="term" value="F:ABC-type transporter activity"/>
    <property type="evidence" value="ECO:0007669"/>
    <property type="project" value="InterPro"/>
</dbReference>
<evidence type="ECO:0000256" key="5">
    <source>
        <dbReference type="SAM" id="Phobius"/>
    </source>
</evidence>
<dbReference type="GO" id="GO:0016020">
    <property type="term" value="C:membrane"/>
    <property type="evidence" value="ECO:0007669"/>
    <property type="project" value="UniProtKB-SubCell"/>
</dbReference>
<dbReference type="EMBL" id="CP097095">
    <property type="protein sequence ID" value="UQF80346.1"/>
    <property type="molecule type" value="Genomic_DNA"/>
</dbReference>
<name>A0A9E7AGU2_9ACTO</name>
<evidence type="ECO:0000256" key="4">
    <source>
        <dbReference type="ARBA" id="ARBA00023136"/>
    </source>
</evidence>
<evidence type="ECO:0000259" key="6">
    <source>
        <dbReference type="Pfam" id="PF01061"/>
    </source>
</evidence>
<organism evidence="7 8">
    <name type="scientific">Actinomyces graevenitzii</name>
    <dbReference type="NCBI Taxonomy" id="55565"/>
    <lineage>
        <taxon>Bacteria</taxon>
        <taxon>Bacillati</taxon>
        <taxon>Actinomycetota</taxon>
        <taxon>Actinomycetes</taxon>
        <taxon>Actinomycetales</taxon>
        <taxon>Actinomycetaceae</taxon>
        <taxon>Actinomyces</taxon>
    </lineage>
</organism>
<evidence type="ECO:0000256" key="2">
    <source>
        <dbReference type="ARBA" id="ARBA00022692"/>
    </source>
</evidence>
<accession>A0A9E7AGU2</accession>
<evidence type="ECO:0000313" key="7">
    <source>
        <dbReference type="EMBL" id="UQF80346.1"/>
    </source>
</evidence>
<feature type="transmembrane region" description="Helical" evidence="5">
    <location>
        <begin position="60"/>
        <end position="82"/>
    </location>
</feature>
<protein>
    <submittedName>
        <fullName evidence="7">ABC transporter permease</fullName>
    </submittedName>
</protein>
<keyword evidence="4 5" id="KW-0472">Membrane</keyword>
<evidence type="ECO:0000313" key="8">
    <source>
        <dbReference type="Proteomes" id="UP000830236"/>
    </source>
</evidence>